<sequence>MTKFAYEYEKYLCDAENIKETVIKYGVAICPILDTEECENMIENKWEVLEKLTAEFEVPIDRNNKATYKQITELFPNHKMLIQHWKIGHSKLAWEVRQNKKVIEAFAKIWGTDDLIVSFDGASIYILDKPNRESNSWFHVDQSYTRNNFECIQSWVNAYDTNEGDATLVILENSNSFHEEFQKEFKITDKKDWYKLANKEQYDFYVNKGCREVAIKCPRGYGVFWDSRTLHYGNPVQKTAADNYNYRCVVYVCMVPRAFAKKKDLEKRVRIFNELRMTSHWPNKATLFPKLPRTYGKPIKKICDIAMDEVSTYITSDGMRLI</sequence>
<protein>
    <recommendedName>
        <fullName evidence="2">Phytanoyl-CoA dioxygenase</fullName>
    </recommendedName>
</protein>
<name>A0A6C0LBF7_9ZZZZ</name>
<dbReference type="PANTHER" id="PTHR31630:SF6">
    <property type="entry name" value="PHYTANOYL-COA DIOXYGENASE-RELATED"/>
    <property type="match status" value="1"/>
</dbReference>
<proteinExistence type="predicted"/>
<dbReference type="Gene3D" id="2.60.120.620">
    <property type="entry name" value="q2cbj1_9rhob like domain"/>
    <property type="match status" value="1"/>
</dbReference>
<dbReference type="AlphaFoldDB" id="A0A6C0LBF7"/>
<dbReference type="SUPFAM" id="SSF51197">
    <property type="entry name" value="Clavaminate synthase-like"/>
    <property type="match status" value="1"/>
</dbReference>
<evidence type="ECO:0000313" key="1">
    <source>
        <dbReference type="EMBL" id="QHU27767.1"/>
    </source>
</evidence>
<organism evidence="1">
    <name type="scientific">viral metagenome</name>
    <dbReference type="NCBI Taxonomy" id="1070528"/>
    <lineage>
        <taxon>unclassified sequences</taxon>
        <taxon>metagenomes</taxon>
        <taxon>organismal metagenomes</taxon>
    </lineage>
</organism>
<reference evidence="1" key="1">
    <citation type="journal article" date="2020" name="Nature">
        <title>Giant virus diversity and host interactions through global metagenomics.</title>
        <authorList>
            <person name="Schulz F."/>
            <person name="Roux S."/>
            <person name="Paez-Espino D."/>
            <person name="Jungbluth S."/>
            <person name="Walsh D.A."/>
            <person name="Denef V.J."/>
            <person name="McMahon K.D."/>
            <person name="Konstantinidis K.T."/>
            <person name="Eloe-Fadrosh E.A."/>
            <person name="Kyrpides N.C."/>
            <person name="Woyke T."/>
        </authorList>
    </citation>
    <scope>NUCLEOTIDE SEQUENCE</scope>
    <source>
        <strain evidence="1">GVMAG-M-3300027769-26</strain>
    </source>
</reference>
<evidence type="ECO:0008006" key="2">
    <source>
        <dbReference type="Google" id="ProtNLM"/>
    </source>
</evidence>
<accession>A0A6C0LBF7</accession>
<dbReference type="PANTHER" id="PTHR31630">
    <property type="entry name" value="PHYTANOYL-COA DIOXYGENASE-RELATED-RELATED"/>
    <property type="match status" value="1"/>
</dbReference>
<dbReference type="EMBL" id="MN740462">
    <property type="protein sequence ID" value="QHU27767.1"/>
    <property type="molecule type" value="Genomic_DNA"/>
</dbReference>